<evidence type="ECO:0000259" key="9">
    <source>
        <dbReference type="PROSITE" id="PS50850"/>
    </source>
</evidence>
<dbReference type="PANTHER" id="PTHR43528">
    <property type="entry name" value="ALPHA-KETOGLUTARATE PERMEASE"/>
    <property type="match status" value="1"/>
</dbReference>
<feature type="transmembrane region" description="Helical" evidence="8">
    <location>
        <begin position="332"/>
        <end position="352"/>
    </location>
</feature>
<evidence type="ECO:0000313" key="11">
    <source>
        <dbReference type="Proteomes" id="UP001500689"/>
    </source>
</evidence>
<comment type="caution">
    <text evidence="10">The sequence shown here is derived from an EMBL/GenBank/DDBJ whole genome shotgun (WGS) entry which is preliminary data.</text>
</comment>
<feature type="transmembrane region" description="Helical" evidence="8">
    <location>
        <begin position="105"/>
        <end position="126"/>
    </location>
</feature>
<keyword evidence="4 8" id="KW-0812">Transmembrane</keyword>
<evidence type="ECO:0000256" key="3">
    <source>
        <dbReference type="ARBA" id="ARBA00022475"/>
    </source>
</evidence>
<dbReference type="PROSITE" id="PS50850">
    <property type="entry name" value="MFS"/>
    <property type="match status" value="1"/>
</dbReference>
<feature type="transmembrane region" description="Helical" evidence="8">
    <location>
        <begin position="364"/>
        <end position="385"/>
    </location>
</feature>
<accession>A0ABP6XWA2</accession>
<feature type="transmembrane region" description="Helical" evidence="8">
    <location>
        <begin position="300"/>
        <end position="320"/>
    </location>
</feature>
<feature type="transmembrane region" description="Helical" evidence="8">
    <location>
        <begin position="233"/>
        <end position="256"/>
    </location>
</feature>
<dbReference type="Pfam" id="PF07690">
    <property type="entry name" value="MFS_1"/>
    <property type="match status" value="1"/>
</dbReference>
<dbReference type="InterPro" id="IPR051084">
    <property type="entry name" value="H+-coupled_symporters"/>
</dbReference>
<reference evidence="11" key="1">
    <citation type="journal article" date="2019" name="Int. J. Syst. Evol. Microbiol.">
        <title>The Global Catalogue of Microorganisms (GCM) 10K type strain sequencing project: providing services to taxonomists for standard genome sequencing and annotation.</title>
        <authorList>
            <consortium name="The Broad Institute Genomics Platform"/>
            <consortium name="The Broad Institute Genome Sequencing Center for Infectious Disease"/>
            <person name="Wu L."/>
            <person name="Ma J."/>
        </authorList>
    </citation>
    <scope>NUCLEOTIDE SEQUENCE [LARGE SCALE GENOMIC DNA]</scope>
    <source>
        <strain evidence="11">JCM 16898</strain>
    </source>
</reference>
<feature type="transmembrane region" description="Helical" evidence="8">
    <location>
        <begin position="391"/>
        <end position="410"/>
    </location>
</feature>
<keyword evidence="11" id="KW-1185">Reference proteome</keyword>
<organism evidence="10 11">
    <name type="scientific">Amycolatopsis ultiminotia</name>
    <dbReference type="NCBI Taxonomy" id="543629"/>
    <lineage>
        <taxon>Bacteria</taxon>
        <taxon>Bacillati</taxon>
        <taxon>Actinomycetota</taxon>
        <taxon>Actinomycetes</taxon>
        <taxon>Pseudonocardiales</taxon>
        <taxon>Pseudonocardiaceae</taxon>
        <taxon>Amycolatopsis</taxon>
    </lineage>
</organism>
<feature type="transmembrane region" description="Helical" evidence="8">
    <location>
        <begin position="81"/>
        <end position="99"/>
    </location>
</feature>
<gene>
    <name evidence="10" type="ORF">GCM10022222_67510</name>
</gene>
<dbReference type="Gene3D" id="1.20.1250.20">
    <property type="entry name" value="MFS general substrate transporter like domains"/>
    <property type="match status" value="1"/>
</dbReference>
<evidence type="ECO:0000256" key="4">
    <source>
        <dbReference type="ARBA" id="ARBA00022692"/>
    </source>
</evidence>
<keyword evidence="2" id="KW-0813">Transport</keyword>
<feature type="transmembrane region" description="Helical" evidence="8">
    <location>
        <begin position="21"/>
        <end position="39"/>
    </location>
</feature>
<keyword evidence="3" id="KW-1003">Cell membrane</keyword>
<evidence type="ECO:0000256" key="8">
    <source>
        <dbReference type="SAM" id="Phobius"/>
    </source>
</evidence>
<feature type="transmembrane region" description="Helical" evidence="8">
    <location>
        <begin position="262"/>
        <end position="288"/>
    </location>
</feature>
<dbReference type="PANTHER" id="PTHR43528:SF1">
    <property type="entry name" value="ALPHA-KETOGLUTARATE PERMEASE"/>
    <property type="match status" value="1"/>
</dbReference>
<sequence length="438" mass="45834">MSAVTPRRRLVGGFVGTFVEWYDFLVYGLSAPILAVYFFPGSSPVAALLGTFAVYAVSFLVRPLGGLVFGAMGDRRGRIRVLAVTVLLMGASTMVIGLLPTYQSIGIGAPALLLLCRIAQGFSAGGETSGGLSYILESAPTDRRARWIGVAVAMSWLPSVLASLLILGLRGGLGNAAYLDWAWRVPFLLGGLFALIGLWLRSTLDDPEEYVEATREQRAAHPVRQALRSDRRAIVTVTLLVAVQAVGAYLLLSYFYTYLTTVAQLSVTAALLTNAAAIVVMALLMLPFGWIADRFGRKPVMFAGVGWLLLGVWPAFALAGTGGIVGALTGQLVLAVGVALFASGGFVTMVELFSTAVRVTGHSIGYNVGYAVFGGTAPLVAAALISATGSSSAPACYVMAIAVVGLIVVFRTPETRGARLRDAGTESSVASSGELSPL</sequence>
<comment type="subcellular location">
    <subcellularLocation>
        <location evidence="1">Cell membrane</location>
        <topology evidence="1">Multi-pass membrane protein</topology>
    </subcellularLocation>
</comment>
<evidence type="ECO:0000256" key="7">
    <source>
        <dbReference type="ARBA" id="ARBA00023136"/>
    </source>
</evidence>
<dbReference type="SUPFAM" id="SSF103473">
    <property type="entry name" value="MFS general substrate transporter"/>
    <property type="match status" value="1"/>
</dbReference>
<dbReference type="InterPro" id="IPR020846">
    <property type="entry name" value="MFS_dom"/>
</dbReference>
<proteinExistence type="predicted"/>
<keyword evidence="5" id="KW-0769">Symport</keyword>
<dbReference type="EMBL" id="BAAAZN010000018">
    <property type="protein sequence ID" value="GAA3573631.1"/>
    <property type="molecule type" value="Genomic_DNA"/>
</dbReference>
<feature type="transmembrane region" description="Helical" evidence="8">
    <location>
        <begin position="45"/>
        <end position="69"/>
    </location>
</feature>
<dbReference type="InterPro" id="IPR011701">
    <property type="entry name" value="MFS"/>
</dbReference>
<feature type="transmembrane region" description="Helical" evidence="8">
    <location>
        <begin position="147"/>
        <end position="169"/>
    </location>
</feature>
<protein>
    <submittedName>
        <fullName evidence="10">MFS transporter</fullName>
    </submittedName>
</protein>
<dbReference type="InterPro" id="IPR036259">
    <property type="entry name" value="MFS_trans_sf"/>
</dbReference>
<keyword evidence="6 8" id="KW-1133">Transmembrane helix</keyword>
<evidence type="ECO:0000313" key="10">
    <source>
        <dbReference type="EMBL" id="GAA3573631.1"/>
    </source>
</evidence>
<keyword evidence="7 8" id="KW-0472">Membrane</keyword>
<evidence type="ECO:0000256" key="1">
    <source>
        <dbReference type="ARBA" id="ARBA00004651"/>
    </source>
</evidence>
<evidence type="ECO:0000256" key="5">
    <source>
        <dbReference type="ARBA" id="ARBA00022847"/>
    </source>
</evidence>
<feature type="transmembrane region" description="Helical" evidence="8">
    <location>
        <begin position="181"/>
        <end position="200"/>
    </location>
</feature>
<dbReference type="Proteomes" id="UP001500689">
    <property type="component" value="Unassembled WGS sequence"/>
</dbReference>
<feature type="domain" description="Major facilitator superfamily (MFS) profile" evidence="9">
    <location>
        <begin position="9"/>
        <end position="416"/>
    </location>
</feature>
<name>A0ABP6XWA2_9PSEU</name>
<evidence type="ECO:0000256" key="2">
    <source>
        <dbReference type="ARBA" id="ARBA00022448"/>
    </source>
</evidence>
<evidence type="ECO:0000256" key="6">
    <source>
        <dbReference type="ARBA" id="ARBA00022989"/>
    </source>
</evidence>
<dbReference type="RefSeq" id="WP_344867193.1">
    <property type="nucleotide sequence ID" value="NZ_BAAAZN010000018.1"/>
</dbReference>